<feature type="domain" description="Rho-GAP" evidence="5">
    <location>
        <begin position="297"/>
        <end position="485"/>
    </location>
</feature>
<evidence type="ECO:0000256" key="1">
    <source>
        <dbReference type="ARBA" id="ARBA00022468"/>
    </source>
</evidence>
<evidence type="ECO:0000259" key="4">
    <source>
        <dbReference type="PROSITE" id="PS50003"/>
    </source>
</evidence>
<keyword evidence="1" id="KW-0343">GTPase activation</keyword>
<dbReference type="SUPFAM" id="SSF50729">
    <property type="entry name" value="PH domain-like"/>
    <property type="match status" value="1"/>
</dbReference>
<dbReference type="InterPro" id="IPR001849">
    <property type="entry name" value="PH_domain"/>
</dbReference>
<feature type="compositionally biased region" description="Basic residues" evidence="3">
    <location>
        <begin position="551"/>
        <end position="561"/>
    </location>
</feature>
<dbReference type="InterPro" id="IPR011993">
    <property type="entry name" value="PH-like_dom_sf"/>
</dbReference>
<dbReference type="SUPFAM" id="SSF48350">
    <property type="entry name" value="GTPase activation domain, GAP"/>
    <property type="match status" value="1"/>
</dbReference>
<proteinExistence type="predicted"/>
<evidence type="ECO:0000256" key="3">
    <source>
        <dbReference type="SAM" id="MobiDB-lite"/>
    </source>
</evidence>
<dbReference type="Pfam" id="PF00169">
    <property type="entry name" value="PH"/>
    <property type="match status" value="1"/>
</dbReference>
<dbReference type="InterPro" id="IPR008936">
    <property type="entry name" value="Rho_GTPase_activation_prot"/>
</dbReference>
<dbReference type="GO" id="GO:0007165">
    <property type="term" value="P:signal transduction"/>
    <property type="evidence" value="ECO:0007669"/>
    <property type="project" value="InterPro"/>
</dbReference>
<dbReference type="SMART" id="SM00324">
    <property type="entry name" value="RhoGAP"/>
    <property type="match status" value="1"/>
</dbReference>
<dbReference type="Gene3D" id="2.30.29.30">
    <property type="entry name" value="Pleckstrin-homology domain (PH domain)/Phosphotyrosine-binding domain (PTB)"/>
    <property type="match status" value="1"/>
</dbReference>
<evidence type="ECO:0000259" key="5">
    <source>
        <dbReference type="PROSITE" id="PS50238"/>
    </source>
</evidence>
<gene>
    <name evidence="6" type="ORF">VSP0166_LOCUS2982</name>
</gene>
<keyword evidence="2" id="KW-0175">Coiled coil</keyword>
<feature type="domain" description="PH" evidence="4">
    <location>
        <begin position="182"/>
        <end position="287"/>
    </location>
</feature>
<feature type="region of interest" description="Disordered" evidence="3">
    <location>
        <begin position="503"/>
        <end position="595"/>
    </location>
</feature>
<dbReference type="GO" id="GO:0005096">
    <property type="term" value="F:GTPase activator activity"/>
    <property type="evidence" value="ECO:0007669"/>
    <property type="project" value="UniProtKB-KW"/>
</dbReference>
<dbReference type="SMART" id="SM00233">
    <property type="entry name" value="PH"/>
    <property type="match status" value="1"/>
</dbReference>
<reference evidence="6" key="1">
    <citation type="submission" date="2021-01" db="EMBL/GenBank/DDBJ databases">
        <authorList>
            <person name="Corre E."/>
            <person name="Pelletier E."/>
            <person name="Niang G."/>
            <person name="Scheremetjew M."/>
            <person name="Finn R."/>
            <person name="Kale V."/>
            <person name="Holt S."/>
            <person name="Cochrane G."/>
            <person name="Meng A."/>
            <person name="Brown T."/>
            <person name="Cohen L."/>
        </authorList>
    </citation>
    <scope>NUCLEOTIDE SEQUENCE</scope>
    <source>
        <strain evidence="6">DIVA3 518/3/11/1/6</strain>
    </source>
</reference>
<sequence length="637" mass="71856">MQISVRTGEGVTQLTVDDKVPVNDIIPVIAKNVGHPESGTKHLVVSPTSSKTGHVVARQASLEKLMFNSSEDVLELWQHPELISVYLYFEENGNGIIRDKKIVQLDFGTPLVYMIPTIMRVLQLDNEEFVFKYCPSIEGDINCPKRWLHSGISLEEHGVEKNSCLLCYPVQKMLKKPESAINGTIRGWLLKRSLKKDRKSAKQRRLFVFSEGLLYYYRKERDLAAAGAIALEYYAISRRIQPKKKKYALLLSLSTNCFPNLTRVFKLQAENEASLENWYKALENGCINHKSHRVFGVDLKKVVRRKENQSKSVPNVVRDCVQFLRENALEKEGIFRLSACTTDVDEYKERYNSGAEVSFPGNIDHNLPAALLKCYLRELPDPLFPYSTFGAVVSIRPKDEEIAIKKLGTIILGLPIENYGTLKMIFSFLGEVLAHADTNKMTAANLATVIGPNIIRAMNDADGVQYFGVINAISELLIRKNEQLFQTAEEKDMSKKLCRASVSPLRGRGGRGYPVRGRGGRGRPMRPVSARVMSPSPEVEKQKNDELRSQFNRKNRQRGAKKFASSAELTTSSKPPLKPPTAQSEGSLPITKDKVIDKAPSTVQELQEMIKQEKHARLTLTKQIEALEQRLKQLENK</sequence>
<evidence type="ECO:0000313" key="6">
    <source>
        <dbReference type="EMBL" id="CAE2205282.1"/>
    </source>
</evidence>
<dbReference type="InterPro" id="IPR051025">
    <property type="entry name" value="RhoGAP"/>
</dbReference>
<dbReference type="PANTHER" id="PTHR15228">
    <property type="entry name" value="SPERMATHECAL PHYSIOLOGY VARIANT"/>
    <property type="match status" value="1"/>
</dbReference>
<dbReference type="Gene3D" id="1.10.555.10">
    <property type="entry name" value="Rho GTPase activation protein"/>
    <property type="match status" value="1"/>
</dbReference>
<dbReference type="Pfam" id="PF00620">
    <property type="entry name" value="RhoGAP"/>
    <property type="match status" value="1"/>
</dbReference>
<dbReference type="PROSITE" id="PS50238">
    <property type="entry name" value="RHOGAP"/>
    <property type="match status" value="1"/>
</dbReference>
<organism evidence="6">
    <name type="scientific">Vannella robusta</name>
    <dbReference type="NCBI Taxonomy" id="1487602"/>
    <lineage>
        <taxon>Eukaryota</taxon>
        <taxon>Amoebozoa</taxon>
        <taxon>Discosea</taxon>
        <taxon>Flabellinia</taxon>
        <taxon>Vannellidae</taxon>
        <taxon>Vannella</taxon>
    </lineage>
</organism>
<protein>
    <submittedName>
        <fullName evidence="6">Uncharacterized protein</fullName>
    </submittedName>
</protein>
<name>A0A7S4M7N5_9EUKA</name>
<feature type="compositionally biased region" description="Basic and acidic residues" evidence="3">
    <location>
        <begin position="538"/>
        <end position="548"/>
    </location>
</feature>
<evidence type="ECO:0000256" key="2">
    <source>
        <dbReference type="SAM" id="Coils"/>
    </source>
</evidence>
<dbReference type="EMBL" id="HBKP01004125">
    <property type="protein sequence ID" value="CAE2205282.1"/>
    <property type="molecule type" value="Transcribed_RNA"/>
</dbReference>
<dbReference type="PANTHER" id="PTHR15228:SF24">
    <property type="entry name" value="RHO-GAP DOMAIN-CONTAINING PROTEIN"/>
    <property type="match status" value="1"/>
</dbReference>
<dbReference type="InterPro" id="IPR000198">
    <property type="entry name" value="RhoGAP_dom"/>
</dbReference>
<feature type="coiled-coil region" evidence="2">
    <location>
        <begin position="603"/>
        <end position="637"/>
    </location>
</feature>
<accession>A0A7S4M7N5</accession>
<dbReference type="PROSITE" id="PS50003">
    <property type="entry name" value="PH_DOMAIN"/>
    <property type="match status" value="1"/>
</dbReference>
<dbReference type="AlphaFoldDB" id="A0A7S4M7N5"/>